<comment type="similarity">
    <text evidence="7 8">Belongs to the ferrochelatase family.</text>
</comment>
<dbReference type="PANTHER" id="PTHR11108">
    <property type="entry name" value="FERROCHELATASE"/>
    <property type="match status" value="1"/>
</dbReference>
<evidence type="ECO:0000256" key="2">
    <source>
        <dbReference type="ARBA" id="ARBA00023004"/>
    </source>
</evidence>
<dbReference type="GO" id="GO:0006783">
    <property type="term" value="P:heme biosynthetic process"/>
    <property type="evidence" value="ECO:0007669"/>
    <property type="project" value="UniProtKB-UniRule"/>
</dbReference>
<dbReference type="CDD" id="cd03411">
    <property type="entry name" value="Ferrochelatase_N"/>
    <property type="match status" value="1"/>
</dbReference>
<dbReference type="CDD" id="cd00419">
    <property type="entry name" value="Ferrochelatase_C"/>
    <property type="match status" value="1"/>
</dbReference>
<keyword evidence="3 7" id="KW-0350">Heme biosynthesis</keyword>
<comment type="subcellular location">
    <subcellularLocation>
        <location evidence="7 8">Cytoplasm</location>
    </subcellularLocation>
</comment>
<dbReference type="GO" id="GO:0004325">
    <property type="term" value="F:ferrochelatase activity"/>
    <property type="evidence" value="ECO:0007669"/>
    <property type="project" value="UniProtKB-UniRule"/>
</dbReference>
<evidence type="ECO:0000256" key="3">
    <source>
        <dbReference type="ARBA" id="ARBA00023133"/>
    </source>
</evidence>
<evidence type="ECO:0000313" key="9">
    <source>
        <dbReference type="EMBL" id="KRM41632.1"/>
    </source>
</evidence>
<dbReference type="PROSITE" id="PS00534">
    <property type="entry name" value="FERROCHELATASE"/>
    <property type="match status" value="1"/>
</dbReference>
<accession>A0A0R1YGJ0</accession>
<evidence type="ECO:0000256" key="4">
    <source>
        <dbReference type="ARBA" id="ARBA00023239"/>
    </source>
</evidence>
<dbReference type="AlphaFoldDB" id="A0A0R1YGJ0"/>
<comment type="caution">
    <text evidence="7">Lacks conserved residue(s) required for the propagation of feature annotation.</text>
</comment>
<dbReference type="PATRIC" id="fig|1423786.4.peg.2406"/>
<comment type="function">
    <text evidence="7 8">Involved in coproporphyrin-dependent heme b biosynthesis. Catalyzes the insertion of ferrous iron into coproporphyrin III to form Fe-coproporphyrin III.</text>
</comment>
<evidence type="ECO:0000256" key="1">
    <source>
        <dbReference type="ARBA" id="ARBA00004744"/>
    </source>
</evidence>
<dbReference type="Proteomes" id="UP000051010">
    <property type="component" value="Unassembled WGS sequence"/>
</dbReference>
<dbReference type="InterPro" id="IPR019772">
    <property type="entry name" value="Ferrochelatase_AS"/>
</dbReference>
<evidence type="ECO:0000256" key="5">
    <source>
        <dbReference type="ARBA" id="ARBA00023244"/>
    </source>
</evidence>
<keyword evidence="7 8" id="KW-0963">Cytoplasm</keyword>
<feature type="binding site" evidence="7">
    <location>
        <position position="273"/>
    </location>
    <ligand>
        <name>Fe(2+)</name>
        <dbReference type="ChEBI" id="CHEBI:29033"/>
    </ligand>
</feature>
<comment type="catalytic activity">
    <reaction evidence="6">
        <text>Fe-coproporphyrin III + 2 H(+) = coproporphyrin III + Fe(2+)</text>
        <dbReference type="Rhea" id="RHEA:49572"/>
        <dbReference type="ChEBI" id="CHEBI:15378"/>
        <dbReference type="ChEBI" id="CHEBI:29033"/>
        <dbReference type="ChEBI" id="CHEBI:68438"/>
        <dbReference type="ChEBI" id="CHEBI:131725"/>
        <dbReference type="EC" id="4.99.1.9"/>
    </reaction>
    <physiologicalReaction direction="right-to-left" evidence="6">
        <dbReference type="Rhea" id="RHEA:49574"/>
    </physiologicalReaction>
</comment>
<proteinExistence type="inferred from homology"/>
<protein>
    <recommendedName>
        <fullName evidence="7">Coproporphyrin III ferrochelatase</fullName>
        <ecNumber evidence="7">4.99.1.9</ecNumber>
    </recommendedName>
</protein>
<dbReference type="UniPathway" id="UPA00252"/>
<keyword evidence="7" id="KW-0479">Metal-binding</keyword>
<evidence type="ECO:0000256" key="6">
    <source>
        <dbReference type="ARBA" id="ARBA00024536"/>
    </source>
</evidence>
<dbReference type="GO" id="GO:0005737">
    <property type="term" value="C:cytoplasm"/>
    <property type="evidence" value="ECO:0007669"/>
    <property type="project" value="UniProtKB-SubCell"/>
</dbReference>
<keyword evidence="2 7" id="KW-0408">Iron</keyword>
<dbReference type="SUPFAM" id="SSF53800">
    <property type="entry name" value="Chelatase"/>
    <property type="match status" value="1"/>
</dbReference>
<name>A0A0R1YGJ0_9LACO</name>
<dbReference type="InterPro" id="IPR001015">
    <property type="entry name" value="Ferrochelatase"/>
</dbReference>
<evidence type="ECO:0000313" key="10">
    <source>
        <dbReference type="Proteomes" id="UP000051010"/>
    </source>
</evidence>
<feature type="binding site" evidence="7">
    <location>
        <position position="192"/>
    </location>
    <ligand>
        <name>Fe(2+)</name>
        <dbReference type="ChEBI" id="CHEBI:29033"/>
    </ligand>
</feature>
<dbReference type="Pfam" id="PF00762">
    <property type="entry name" value="Ferrochelatase"/>
    <property type="match status" value="1"/>
</dbReference>
<dbReference type="HAMAP" id="MF_00323">
    <property type="entry name" value="Ferrochelatase"/>
    <property type="match status" value="1"/>
</dbReference>
<dbReference type="InterPro" id="IPR033644">
    <property type="entry name" value="Ferrochelatase_C"/>
</dbReference>
<evidence type="ECO:0000256" key="8">
    <source>
        <dbReference type="RuleBase" id="RU000607"/>
    </source>
</evidence>
<dbReference type="NCBIfam" id="TIGR00109">
    <property type="entry name" value="hemH"/>
    <property type="match status" value="1"/>
</dbReference>
<keyword evidence="4 7" id="KW-0456">Lyase</keyword>
<dbReference type="EMBL" id="AZFZ01000056">
    <property type="protein sequence ID" value="KRM41632.1"/>
    <property type="molecule type" value="Genomic_DNA"/>
</dbReference>
<evidence type="ECO:0000256" key="7">
    <source>
        <dbReference type="HAMAP-Rule" id="MF_00323"/>
    </source>
</evidence>
<dbReference type="EC" id="4.99.1.9" evidence="7"/>
<dbReference type="InterPro" id="IPR033659">
    <property type="entry name" value="Ferrochelatase_N"/>
</dbReference>
<comment type="caution">
    <text evidence="9">The sequence shown here is derived from an EMBL/GenBank/DDBJ whole genome shotgun (WGS) entry which is preliminary data.</text>
</comment>
<dbReference type="PANTHER" id="PTHR11108:SF1">
    <property type="entry name" value="FERROCHELATASE, MITOCHONDRIAL"/>
    <property type="match status" value="1"/>
</dbReference>
<organism evidence="9 10">
    <name type="scientific">Lentilactobacillus parafarraginis DSM 18390 = JCM 14109</name>
    <dbReference type="NCBI Taxonomy" id="1423786"/>
    <lineage>
        <taxon>Bacteria</taxon>
        <taxon>Bacillati</taxon>
        <taxon>Bacillota</taxon>
        <taxon>Bacilli</taxon>
        <taxon>Lactobacillales</taxon>
        <taxon>Lactobacillaceae</taxon>
        <taxon>Lentilactobacillus</taxon>
    </lineage>
</organism>
<dbReference type="GO" id="GO:0046872">
    <property type="term" value="F:metal ion binding"/>
    <property type="evidence" value="ECO:0007669"/>
    <property type="project" value="UniProtKB-UniRule"/>
</dbReference>
<reference evidence="9 10" key="1">
    <citation type="journal article" date="2015" name="Genome Announc.">
        <title>Expanding the biotechnology potential of lactobacilli through comparative genomics of 213 strains and associated genera.</title>
        <authorList>
            <person name="Sun Z."/>
            <person name="Harris H.M."/>
            <person name="McCann A."/>
            <person name="Guo C."/>
            <person name="Argimon S."/>
            <person name="Zhang W."/>
            <person name="Yang X."/>
            <person name="Jeffery I.B."/>
            <person name="Cooney J.C."/>
            <person name="Kagawa T.F."/>
            <person name="Liu W."/>
            <person name="Song Y."/>
            <person name="Salvetti E."/>
            <person name="Wrobel A."/>
            <person name="Rasinkangas P."/>
            <person name="Parkhill J."/>
            <person name="Rea M.C."/>
            <person name="O'Sullivan O."/>
            <person name="Ritari J."/>
            <person name="Douillard F.P."/>
            <person name="Paul Ross R."/>
            <person name="Yang R."/>
            <person name="Briner A.E."/>
            <person name="Felis G.E."/>
            <person name="de Vos W.M."/>
            <person name="Barrangou R."/>
            <person name="Klaenhammer T.R."/>
            <person name="Caufield P.W."/>
            <person name="Cui Y."/>
            <person name="Zhang H."/>
            <person name="O'Toole P.W."/>
        </authorList>
    </citation>
    <scope>NUCLEOTIDE SEQUENCE [LARGE SCALE GENOMIC DNA]</scope>
    <source>
        <strain evidence="9 10">DSM 18390</strain>
    </source>
</reference>
<dbReference type="Gene3D" id="3.40.50.1400">
    <property type="match status" value="2"/>
</dbReference>
<gene>
    <name evidence="7" type="primary">cpfC</name>
    <name evidence="9" type="ORF">FD47_GL002291</name>
</gene>
<sequence>MGDEIMTTQKRGLLLVNLGSPVSPLTKDVRAYLQEFLSDQHVVTLPKWFWQPLLRGIILPMRSWRSATFYQHMWRKDGSPLVIYTQKMQEKVQKRLPNWDVRYAMTYGQPDIGETLHDMQNAGDDQIVVLPLFPQYTQSTHGGIIQQVRDSGVKVAFIRHFYQQPQYVKILAKQVDASYQKGDYDAVVFSYHGIPSAMVKHGDPYLKECRETTAAVTKLLKLPHDKVSMAFQSKFGPAPWLKPYLKNTLMQLAAMGKRNVLIVTPSFVEDCLETIEENDVQNYQTFRASGGQVFDAVPPMNASDDFCDFLATISAEELNDVGGRTSEN</sequence>
<comment type="pathway">
    <text evidence="1 7 8">Porphyrin-containing compound metabolism; protoheme biosynthesis.</text>
</comment>
<keyword evidence="5 7" id="KW-0627">Porphyrin biosynthesis</keyword>